<dbReference type="InterPro" id="IPR050121">
    <property type="entry name" value="Cytochrome_P450_monoxygenase"/>
</dbReference>
<dbReference type="PANTHER" id="PTHR24305:SF166">
    <property type="entry name" value="CYTOCHROME P450 12A4, MITOCHONDRIAL-RELATED"/>
    <property type="match status" value="1"/>
</dbReference>
<dbReference type="PROSITE" id="PS00086">
    <property type="entry name" value="CYTOCHROME_P450"/>
    <property type="match status" value="1"/>
</dbReference>
<accession>A0ABY8TY56</accession>
<keyword evidence="4" id="KW-0408">Iron</keyword>
<evidence type="ECO:0000259" key="5">
    <source>
        <dbReference type="Pfam" id="PF20256"/>
    </source>
</evidence>
<evidence type="ECO:0000313" key="7">
    <source>
        <dbReference type="Proteomes" id="UP001244341"/>
    </source>
</evidence>
<evidence type="ECO:0000256" key="2">
    <source>
        <dbReference type="ARBA" id="ARBA00010617"/>
    </source>
</evidence>
<dbReference type="InterPro" id="IPR037165">
    <property type="entry name" value="AldOxase/xan_DH_Mopterin-bd_sf"/>
</dbReference>
<dbReference type="SUPFAM" id="SSF48264">
    <property type="entry name" value="Cytochrome P450"/>
    <property type="match status" value="1"/>
</dbReference>
<dbReference type="Proteomes" id="UP001244341">
    <property type="component" value="Chromosome 4b"/>
</dbReference>
<dbReference type="Gene3D" id="3.30.365.10">
    <property type="entry name" value="Aldehyde oxidase/xanthine dehydrogenase, molybdopterin binding domain"/>
    <property type="match status" value="2"/>
</dbReference>
<dbReference type="InterPro" id="IPR017972">
    <property type="entry name" value="Cyt_P450_CS"/>
</dbReference>
<dbReference type="InterPro" id="IPR036396">
    <property type="entry name" value="Cyt_P450_sf"/>
</dbReference>
<protein>
    <recommendedName>
        <fullName evidence="5">Aldehyde oxidase/xanthine dehydrogenase second molybdopterin binding domain-containing protein</fullName>
    </recommendedName>
</protein>
<dbReference type="Pfam" id="PF00067">
    <property type="entry name" value="p450"/>
    <property type="match status" value="1"/>
</dbReference>
<name>A0ABY8TY56_TETOB</name>
<dbReference type="Pfam" id="PF20256">
    <property type="entry name" value="MoCoBD_2"/>
    <property type="match status" value="1"/>
</dbReference>
<dbReference type="SUPFAM" id="SSF56003">
    <property type="entry name" value="Molybdenum cofactor-binding domain"/>
    <property type="match status" value="1"/>
</dbReference>
<proteinExistence type="inferred from homology"/>
<comment type="cofactor">
    <cofactor evidence="1">
        <name>heme</name>
        <dbReference type="ChEBI" id="CHEBI:30413"/>
    </cofactor>
</comment>
<evidence type="ECO:0000256" key="1">
    <source>
        <dbReference type="ARBA" id="ARBA00001971"/>
    </source>
</evidence>
<dbReference type="InterPro" id="IPR046867">
    <property type="entry name" value="AldOxase/xan_DH_MoCoBD2"/>
</dbReference>
<gene>
    <name evidence="6" type="ORF">OEZ85_006768</name>
</gene>
<dbReference type="InterPro" id="IPR002403">
    <property type="entry name" value="Cyt_P450_E_grp-IV"/>
</dbReference>
<organism evidence="6 7">
    <name type="scientific">Tetradesmus obliquus</name>
    <name type="common">Green alga</name>
    <name type="synonym">Acutodesmus obliquus</name>
    <dbReference type="NCBI Taxonomy" id="3088"/>
    <lineage>
        <taxon>Eukaryota</taxon>
        <taxon>Viridiplantae</taxon>
        <taxon>Chlorophyta</taxon>
        <taxon>core chlorophytes</taxon>
        <taxon>Chlorophyceae</taxon>
        <taxon>CS clade</taxon>
        <taxon>Sphaeropleales</taxon>
        <taxon>Scenedesmaceae</taxon>
        <taxon>Tetradesmus</taxon>
    </lineage>
</organism>
<dbReference type="PRINTS" id="PR00385">
    <property type="entry name" value="P450"/>
</dbReference>
<sequence length="758" mass="82073">MLQAFAFEGFCRARFWFDCSPAAVSAAISVYADGSVLVTHGGIEMGQGLSTKVKQAAAAALSQLLPEEQRPLPLSLLRLAPSSSEVVPGGGPSWSSTASEGNCQAVMNAAAKVVAQMAPYAKVGADGLATWRDTLAAICPDVGFAPNAAMLSAYGWFDGSTGSGAAKQAVQYSAFGAALSQVELDVLTGERRVVASSILYDCGYPLNPGIDLGQVEGAFVMGLGVMLSEDVQVQPTTGKLLSGTTWKYKIPHYDLIPKNFTNRKLRLQQMHEDTHLAMLELDARVLDVPWLWKHTYHFRHPEDVNFILSKDGQLFAKSRRVAQSQEFLGQGLFSQLDRDKHAAMRQTLNPAFRMEYLKQLDKFFVSSATQLADILQEAAAAGPAAAASSSSSSSAGRALDFQRMFRLMTLDSIGLTSMQHDFAALSTWQQQQLQQQQQQQPGAEDGSQPTVLIERTLQHLSQAFVWQSLCLPVPRAWLPGYSDYIAACNRLDSIVAQILMQRRATEADTSSSSSSSSSSSRSSRDIVGYLLQAQQQQGPDVISDAAIGDEVKTMMFAGSDTSSFTLAMLAHYLALHPAAADRATAEVAALLQDTGRGRDVSQLHAEDAAQLPFVTACANETLRLSPAGPAITRTAFQDVEVAGYPVRKGQDIVANLYAMQRHPEIWPQPDAWLPQRWLPEGIEQGLAPKAKNAFLPFSTGARSCIGRSYAMLQMVLTVAVLLGRGIRFRLDGGSRELRLVKGLSMYAEDGVWLVPTIV</sequence>
<evidence type="ECO:0000256" key="3">
    <source>
        <dbReference type="ARBA" id="ARBA00022723"/>
    </source>
</evidence>
<reference evidence="6 7" key="1">
    <citation type="submission" date="2023-05" db="EMBL/GenBank/DDBJ databases">
        <title>A 100% complete, gapless, phased diploid assembly of the Scenedesmus obliquus UTEX 3031 genome.</title>
        <authorList>
            <person name="Biondi T.C."/>
            <person name="Hanschen E.R."/>
            <person name="Kwon T."/>
            <person name="Eng W."/>
            <person name="Kruse C.P.S."/>
            <person name="Koehler S.I."/>
            <person name="Kunde Y."/>
            <person name="Gleasner C.D."/>
            <person name="You Mak K.T."/>
            <person name="Polle J."/>
            <person name="Hovde B.T."/>
            <person name="Starkenburg S.R."/>
        </authorList>
    </citation>
    <scope>NUCLEOTIDE SEQUENCE [LARGE SCALE GENOMIC DNA]</scope>
    <source>
        <strain evidence="6 7">DOE0152z</strain>
    </source>
</reference>
<feature type="domain" description="Aldehyde oxidase/xanthine dehydrogenase second molybdopterin binding" evidence="5">
    <location>
        <begin position="22"/>
        <end position="257"/>
    </location>
</feature>
<dbReference type="InterPro" id="IPR001128">
    <property type="entry name" value="Cyt_P450"/>
</dbReference>
<evidence type="ECO:0000313" key="6">
    <source>
        <dbReference type="EMBL" id="WIA13176.1"/>
    </source>
</evidence>
<comment type="similarity">
    <text evidence="2">Belongs to the cytochrome P450 family.</text>
</comment>
<dbReference type="Gene3D" id="1.10.630.10">
    <property type="entry name" value="Cytochrome P450"/>
    <property type="match status" value="1"/>
</dbReference>
<keyword evidence="3" id="KW-0479">Metal-binding</keyword>
<dbReference type="PANTHER" id="PTHR24305">
    <property type="entry name" value="CYTOCHROME P450"/>
    <property type="match status" value="1"/>
</dbReference>
<dbReference type="PRINTS" id="PR00465">
    <property type="entry name" value="EP450IV"/>
</dbReference>
<evidence type="ECO:0000256" key="4">
    <source>
        <dbReference type="ARBA" id="ARBA00023004"/>
    </source>
</evidence>
<keyword evidence="7" id="KW-1185">Reference proteome</keyword>
<dbReference type="EMBL" id="CP126211">
    <property type="protein sequence ID" value="WIA13176.1"/>
    <property type="molecule type" value="Genomic_DNA"/>
</dbReference>